<dbReference type="SUPFAM" id="SSF46785">
    <property type="entry name" value="Winged helix' DNA-binding domain"/>
    <property type="match status" value="1"/>
</dbReference>
<protein>
    <submittedName>
        <fullName evidence="1">Helix-turn-helix domain-containing protein</fullName>
    </submittedName>
</protein>
<dbReference type="Gene3D" id="1.10.10.10">
    <property type="entry name" value="Winged helix-like DNA-binding domain superfamily/Winged helix DNA-binding domain"/>
    <property type="match status" value="1"/>
</dbReference>
<dbReference type="RefSeq" id="WP_423814381.1">
    <property type="nucleotide sequence ID" value="NZ_QFOH01000035.1"/>
</dbReference>
<reference evidence="1 2" key="1">
    <citation type="submission" date="2017-08" db="EMBL/GenBank/DDBJ databases">
        <title>Infants hospitalized years apart are colonized by the same room-sourced microbial strains.</title>
        <authorList>
            <person name="Brooks B."/>
            <person name="Olm M.R."/>
            <person name="Firek B.A."/>
            <person name="Baker R."/>
            <person name="Thomas B.C."/>
            <person name="Morowitz M.J."/>
            <person name="Banfield J.F."/>
        </authorList>
    </citation>
    <scope>NUCLEOTIDE SEQUENCE [LARGE SCALE GENOMIC DNA]</scope>
    <source>
        <strain evidence="1">S2_009_000_R2_77</strain>
    </source>
</reference>
<accession>A0A2W5CV52</accession>
<dbReference type="Pfam" id="PF13730">
    <property type="entry name" value="HTH_36"/>
    <property type="match status" value="1"/>
</dbReference>
<dbReference type="InterPro" id="IPR036390">
    <property type="entry name" value="WH_DNA-bd_sf"/>
</dbReference>
<sequence length="279" mass="30362">MSNEITRTIWKLHGIPATTKFVFISLGDQADKNGRCWPSVRHTATRTGLSERTVQNAIAWLVDAGLVTRKLRHGRSSMLSVHPAGYSPRSTNDYAAEGKPAANPLTRPTQAVHTPPAAASLITPIEPSGNPQTATAPSVTAIQENTNTTVARPGPRSTNSKTYLTWRQYAEAYIGRYGVWPVWNGKAAGQISHLIDRLGPDEAPPVAAFYIAINDARILNNCHSLSDLLARAESYRTQWATGQQINSTTARQMEATQANLNSAEMASRIFRGGDQNAFL</sequence>
<comment type="caution">
    <text evidence="1">The sequence shown here is derived from an EMBL/GenBank/DDBJ whole genome shotgun (WGS) entry which is preliminary data.</text>
</comment>
<dbReference type="EMBL" id="QFOH01000035">
    <property type="protein sequence ID" value="PZP21107.1"/>
    <property type="molecule type" value="Genomic_DNA"/>
</dbReference>
<dbReference type="AlphaFoldDB" id="A0A2W5CV52"/>
<dbReference type="Proteomes" id="UP000249198">
    <property type="component" value="Unassembled WGS sequence"/>
</dbReference>
<dbReference type="InterPro" id="IPR036388">
    <property type="entry name" value="WH-like_DNA-bd_sf"/>
</dbReference>
<proteinExistence type="predicted"/>
<evidence type="ECO:0000313" key="1">
    <source>
        <dbReference type="EMBL" id="PZP21107.1"/>
    </source>
</evidence>
<evidence type="ECO:0000313" key="2">
    <source>
        <dbReference type="Proteomes" id="UP000249198"/>
    </source>
</evidence>
<name>A0A2W5CV52_9PSED</name>
<organism evidence="1 2">
    <name type="scientific">Pseudomonas kuykendallii</name>
    <dbReference type="NCBI Taxonomy" id="1007099"/>
    <lineage>
        <taxon>Bacteria</taxon>
        <taxon>Pseudomonadati</taxon>
        <taxon>Pseudomonadota</taxon>
        <taxon>Gammaproteobacteria</taxon>
        <taxon>Pseudomonadales</taxon>
        <taxon>Pseudomonadaceae</taxon>
        <taxon>Pseudomonas</taxon>
    </lineage>
</organism>
<gene>
    <name evidence="1" type="ORF">DI599_20200</name>
</gene>